<gene>
    <name evidence="20" type="ORF">FN846DRAFT_913171</name>
</gene>
<comment type="caution">
    <text evidence="20">The sequence shown here is derived from an EMBL/GenBank/DDBJ whole genome shotgun (WGS) entry which is preliminary data.</text>
</comment>
<dbReference type="PROSITE" id="PS01136">
    <property type="entry name" value="UPF0034"/>
    <property type="match status" value="1"/>
</dbReference>
<dbReference type="Proteomes" id="UP000326924">
    <property type="component" value="Unassembled WGS sequence"/>
</dbReference>
<evidence type="ECO:0000256" key="4">
    <source>
        <dbReference type="ARBA" id="ARBA00022664"/>
    </source>
</evidence>
<dbReference type="PANTHER" id="PTHR11082">
    <property type="entry name" value="TRNA-DIHYDROURIDINE SYNTHASE"/>
    <property type="match status" value="1"/>
</dbReference>
<sequence length="490" mass="55426">MASDAAAVPQNASITSEPASKRRKLQGREFYEAIGSPRTVVAPMVEQSELAWRLLSRRHSPENTLCYTPMFHSRLFATTSVYRQQSFQPPHLDGAPADRPVFVQFCSNDPEDLLGAAKEVEAHCDAVDLNLGCPQGIARKGHYGAFLQEDWGLIHSLIRRLHDNLSIPVTAKIRILETKERSLEYAKMVVDAGAQVLTVHGRTRDQKGHNTGLADWGYIKYIRDHLPKGVVMFANGNILWHEDVERCLAATGVDGVMSAEGNLYNPAIFETSKDWDKRFPRMDKIGREYLDIIRHEILPHLPLKELLEQEPSKRSRKKLNEVFKDANLTAIKSHLFKLWHSLLPRHKEVRNMVGQASTRHMGPGGDPLREYEECQKRVEQIIAEELERNPEEVDADGKWVGPDREITDADESQETEGFVVEIDGNKFRRIVPWYRCQPYFRPLPEKALAIGAMTAKGEKTVEGGKRKAVESSDVAEAEVKKVKVQEAEKA</sequence>
<dbReference type="InterPro" id="IPR018517">
    <property type="entry name" value="tRNA_hU_synthase_CS"/>
</dbReference>
<feature type="region of interest" description="Disordered" evidence="18">
    <location>
        <begin position="1"/>
        <end position="21"/>
    </location>
</feature>
<evidence type="ECO:0000256" key="17">
    <source>
        <dbReference type="ARBA" id="ARBA00049467"/>
    </source>
</evidence>
<evidence type="ECO:0000256" key="7">
    <source>
        <dbReference type="ARBA" id="ARBA00023002"/>
    </source>
</evidence>
<dbReference type="EC" id="1.3.1.88" evidence="10"/>
<dbReference type="GO" id="GO:0050660">
    <property type="term" value="F:flavin adenine dinucleotide binding"/>
    <property type="evidence" value="ECO:0007669"/>
    <property type="project" value="InterPro"/>
</dbReference>
<evidence type="ECO:0000256" key="5">
    <source>
        <dbReference type="ARBA" id="ARBA00022694"/>
    </source>
</evidence>
<evidence type="ECO:0000256" key="10">
    <source>
        <dbReference type="ARBA" id="ARBA00038890"/>
    </source>
</evidence>
<feature type="region of interest" description="Disordered" evidence="18">
    <location>
        <begin position="392"/>
        <end position="413"/>
    </location>
</feature>
<accession>A0A5J5EGX9</accession>
<comment type="similarity">
    <text evidence="9">Belongs to the Dus family. Dus1 subfamily.</text>
</comment>
<comment type="catalytic activity">
    <reaction evidence="16">
        <text>a 5,6-dihydrouridine in mRNA + NADP(+) = a uridine in mRNA + NADPH + H(+)</text>
        <dbReference type="Rhea" id="RHEA:69855"/>
        <dbReference type="Rhea" id="RHEA-COMP:14658"/>
        <dbReference type="Rhea" id="RHEA-COMP:17789"/>
        <dbReference type="ChEBI" id="CHEBI:15378"/>
        <dbReference type="ChEBI" id="CHEBI:57783"/>
        <dbReference type="ChEBI" id="CHEBI:58349"/>
        <dbReference type="ChEBI" id="CHEBI:65315"/>
        <dbReference type="ChEBI" id="CHEBI:74443"/>
    </reaction>
    <physiologicalReaction direction="right-to-left" evidence="16">
        <dbReference type="Rhea" id="RHEA:69857"/>
    </physiologicalReaction>
</comment>
<feature type="domain" description="DUS-like FMN-binding" evidence="19">
    <location>
        <begin position="41"/>
        <end position="327"/>
    </location>
</feature>
<evidence type="ECO:0000313" key="21">
    <source>
        <dbReference type="Proteomes" id="UP000326924"/>
    </source>
</evidence>
<comment type="catalytic activity">
    <reaction evidence="13">
        <text>5,6-dihydrouridine(16) in tRNA + NADP(+) = uridine(16) in tRNA + NADPH + H(+)</text>
        <dbReference type="Rhea" id="RHEA:53376"/>
        <dbReference type="Rhea" id="RHEA-COMP:13543"/>
        <dbReference type="Rhea" id="RHEA-COMP:13544"/>
        <dbReference type="ChEBI" id="CHEBI:15378"/>
        <dbReference type="ChEBI" id="CHEBI:57783"/>
        <dbReference type="ChEBI" id="CHEBI:58349"/>
        <dbReference type="ChEBI" id="CHEBI:65315"/>
        <dbReference type="ChEBI" id="CHEBI:74443"/>
        <dbReference type="EC" id="1.3.1.88"/>
    </reaction>
    <physiologicalReaction direction="right-to-left" evidence="13">
        <dbReference type="Rhea" id="RHEA:53378"/>
    </physiologicalReaction>
</comment>
<evidence type="ECO:0000256" key="18">
    <source>
        <dbReference type="SAM" id="MobiDB-lite"/>
    </source>
</evidence>
<evidence type="ECO:0000256" key="15">
    <source>
        <dbReference type="ARBA" id="ARBA00048934"/>
    </source>
</evidence>
<dbReference type="PANTHER" id="PTHR11082:SF5">
    <property type="entry name" value="TRNA-DIHYDROURIDINE(16_17) SYNTHASE [NAD(P)(+)]-LIKE"/>
    <property type="match status" value="1"/>
</dbReference>
<evidence type="ECO:0000256" key="12">
    <source>
        <dbReference type="ARBA" id="ARBA00047287"/>
    </source>
</evidence>
<evidence type="ECO:0000256" key="6">
    <source>
        <dbReference type="ARBA" id="ARBA00022857"/>
    </source>
</evidence>
<dbReference type="FunCoup" id="A0A5J5EGX9">
    <property type="interactions" value="695"/>
</dbReference>
<reference evidence="20 21" key="1">
    <citation type="submission" date="2019-09" db="EMBL/GenBank/DDBJ databases">
        <title>Draft genome of the ectomycorrhizal ascomycete Sphaerosporella brunnea.</title>
        <authorList>
            <consortium name="DOE Joint Genome Institute"/>
            <person name="Benucci G.M."/>
            <person name="Marozzi G."/>
            <person name="Antonielli L."/>
            <person name="Sanchez S."/>
            <person name="Marco P."/>
            <person name="Wang X."/>
            <person name="Falini L.B."/>
            <person name="Barry K."/>
            <person name="Haridas S."/>
            <person name="Lipzen A."/>
            <person name="Labutti K."/>
            <person name="Grigoriev I.V."/>
            <person name="Murat C."/>
            <person name="Martin F."/>
            <person name="Albertini E."/>
            <person name="Donnini D."/>
            <person name="Bonito G."/>
        </authorList>
    </citation>
    <scope>NUCLEOTIDE SEQUENCE [LARGE SCALE GENOMIC DNA]</scope>
    <source>
        <strain evidence="20 21">Sb_GMNB300</strain>
    </source>
</reference>
<evidence type="ECO:0000256" key="8">
    <source>
        <dbReference type="ARBA" id="ARBA00023027"/>
    </source>
</evidence>
<dbReference type="GO" id="GO:0017150">
    <property type="term" value="F:tRNA dihydrouridine synthase activity"/>
    <property type="evidence" value="ECO:0007669"/>
    <property type="project" value="InterPro"/>
</dbReference>
<dbReference type="CDD" id="cd02801">
    <property type="entry name" value="DUS_like_FMN"/>
    <property type="match status" value="1"/>
</dbReference>
<dbReference type="SUPFAM" id="SSF51395">
    <property type="entry name" value="FMN-linked oxidoreductases"/>
    <property type="match status" value="1"/>
</dbReference>
<keyword evidence="5" id="KW-0819">tRNA processing</keyword>
<evidence type="ECO:0000256" key="11">
    <source>
        <dbReference type="ARBA" id="ARBA00045934"/>
    </source>
</evidence>
<dbReference type="InterPro" id="IPR013785">
    <property type="entry name" value="Aldolase_TIM"/>
</dbReference>
<keyword evidence="4" id="KW-0507">mRNA processing</keyword>
<evidence type="ECO:0000256" key="16">
    <source>
        <dbReference type="ARBA" id="ARBA00049447"/>
    </source>
</evidence>
<keyword evidence="8" id="KW-0520">NAD</keyword>
<comment type="catalytic activity">
    <reaction evidence="14">
        <text>a 5,6-dihydrouridine in mRNA + NAD(+) = a uridine in mRNA + NADH + H(+)</text>
        <dbReference type="Rhea" id="RHEA:69851"/>
        <dbReference type="Rhea" id="RHEA-COMP:14658"/>
        <dbReference type="Rhea" id="RHEA-COMP:17789"/>
        <dbReference type="ChEBI" id="CHEBI:15378"/>
        <dbReference type="ChEBI" id="CHEBI:57540"/>
        <dbReference type="ChEBI" id="CHEBI:57945"/>
        <dbReference type="ChEBI" id="CHEBI:65315"/>
        <dbReference type="ChEBI" id="CHEBI:74443"/>
    </reaction>
    <physiologicalReaction direction="right-to-left" evidence="14">
        <dbReference type="Rhea" id="RHEA:69853"/>
    </physiologicalReaction>
</comment>
<keyword evidence="6" id="KW-0521">NADP</keyword>
<evidence type="ECO:0000259" key="19">
    <source>
        <dbReference type="Pfam" id="PF01207"/>
    </source>
</evidence>
<dbReference type="InterPro" id="IPR035587">
    <property type="entry name" value="DUS-like_FMN-bd"/>
</dbReference>
<feature type="compositionally biased region" description="Basic and acidic residues" evidence="18">
    <location>
        <begin position="392"/>
        <end position="407"/>
    </location>
</feature>
<dbReference type="AlphaFoldDB" id="A0A5J5EGX9"/>
<comment type="cofactor">
    <cofactor evidence="1">
        <name>FMN</name>
        <dbReference type="ChEBI" id="CHEBI:58210"/>
    </cofactor>
</comment>
<protein>
    <recommendedName>
        <fullName evidence="10">tRNA-dihydrouridine(16/17) synthase [NAD(P)(+)]</fullName>
        <ecNumber evidence="10">1.3.1.88</ecNumber>
    </recommendedName>
</protein>
<dbReference type="OrthoDB" id="272303at2759"/>
<name>A0A5J5EGX9_9PEZI</name>
<keyword evidence="3" id="KW-0288">FMN</keyword>
<comment type="catalytic activity">
    <reaction evidence="17">
        <text>5,6-dihydrouridine(17) in tRNA + NADP(+) = uridine(17) in tRNA + NADPH + H(+)</text>
        <dbReference type="Rhea" id="RHEA:53368"/>
        <dbReference type="Rhea" id="RHEA-COMP:13541"/>
        <dbReference type="Rhea" id="RHEA-COMP:13542"/>
        <dbReference type="ChEBI" id="CHEBI:15378"/>
        <dbReference type="ChEBI" id="CHEBI:57783"/>
        <dbReference type="ChEBI" id="CHEBI:58349"/>
        <dbReference type="ChEBI" id="CHEBI:65315"/>
        <dbReference type="ChEBI" id="CHEBI:74443"/>
        <dbReference type="EC" id="1.3.1.88"/>
    </reaction>
    <physiologicalReaction direction="right-to-left" evidence="17">
        <dbReference type="Rhea" id="RHEA:53370"/>
    </physiologicalReaction>
</comment>
<keyword evidence="21" id="KW-1185">Reference proteome</keyword>
<evidence type="ECO:0000256" key="14">
    <source>
        <dbReference type="ARBA" id="ARBA00048342"/>
    </source>
</evidence>
<evidence type="ECO:0000256" key="3">
    <source>
        <dbReference type="ARBA" id="ARBA00022643"/>
    </source>
</evidence>
<keyword evidence="2" id="KW-0285">Flavoprotein</keyword>
<comment type="catalytic activity">
    <reaction evidence="12">
        <text>5,6-dihydrouridine(17) in tRNA + NAD(+) = uridine(17) in tRNA + NADH + H(+)</text>
        <dbReference type="Rhea" id="RHEA:53372"/>
        <dbReference type="Rhea" id="RHEA-COMP:13541"/>
        <dbReference type="Rhea" id="RHEA-COMP:13542"/>
        <dbReference type="ChEBI" id="CHEBI:15378"/>
        <dbReference type="ChEBI" id="CHEBI:57540"/>
        <dbReference type="ChEBI" id="CHEBI:57945"/>
        <dbReference type="ChEBI" id="CHEBI:65315"/>
        <dbReference type="ChEBI" id="CHEBI:74443"/>
        <dbReference type="EC" id="1.3.1.88"/>
    </reaction>
    <physiologicalReaction direction="right-to-left" evidence="12">
        <dbReference type="Rhea" id="RHEA:53374"/>
    </physiologicalReaction>
</comment>
<evidence type="ECO:0000313" key="20">
    <source>
        <dbReference type="EMBL" id="KAA8894196.1"/>
    </source>
</evidence>
<keyword evidence="7" id="KW-0560">Oxidoreductase</keyword>
<comment type="function">
    <text evidence="11">Catalyzes the synthesis of dihydrouridine, a modified base found in the D-loop of most tRNAs. Specifically modifies U47 in cytoplasmic tRNAs. Catalyzes the synthesis of dihydrouridine in some mRNAs, thereby affecting their translation.</text>
</comment>
<dbReference type="Gene3D" id="3.20.20.70">
    <property type="entry name" value="Aldolase class I"/>
    <property type="match status" value="1"/>
</dbReference>
<dbReference type="InParanoid" id="A0A5J5EGX9"/>
<dbReference type="EMBL" id="VXIS01000358">
    <property type="protein sequence ID" value="KAA8894196.1"/>
    <property type="molecule type" value="Genomic_DNA"/>
</dbReference>
<dbReference type="Pfam" id="PF01207">
    <property type="entry name" value="Dus"/>
    <property type="match status" value="1"/>
</dbReference>
<evidence type="ECO:0000256" key="2">
    <source>
        <dbReference type="ARBA" id="ARBA00022630"/>
    </source>
</evidence>
<comment type="catalytic activity">
    <reaction evidence="15">
        <text>5,6-dihydrouridine(16) in tRNA + NAD(+) = uridine(16) in tRNA + NADH + H(+)</text>
        <dbReference type="Rhea" id="RHEA:53380"/>
        <dbReference type="Rhea" id="RHEA-COMP:13543"/>
        <dbReference type="Rhea" id="RHEA-COMP:13544"/>
        <dbReference type="ChEBI" id="CHEBI:15378"/>
        <dbReference type="ChEBI" id="CHEBI:57540"/>
        <dbReference type="ChEBI" id="CHEBI:57945"/>
        <dbReference type="ChEBI" id="CHEBI:65315"/>
        <dbReference type="ChEBI" id="CHEBI:74443"/>
        <dbReference type="EC" id="1.3.1.88"/>
    </reaction>
    <physiologicalReaction direction="right-to-left" evidence="15">
        <dbReference type="Rhea" id="RHEA:53382"/>
    </physiologicalReaction>
</comment>
<evidence type="ECO:0000256" key="9">
    <source>
        <dbReference type="ARBA" id="ARBA00038313"/>
    </source>
</evidence>
<dbReference type="GO" id="GO:0006397">
    <property type="term" value="P:mRNA processing"/>
    <property type="evidence" value="ECO:0007669"/>
    <property type="project" value="UniProtKB-KW"/>
</dbReference>
<evidence type="ECO:0000256" key="1">
    <source>
        <dbReference type="ARBA" id="ARBA00001917"/>
    </source>
</evidence>
<evidence type="ECO:0000256" key="13">
    <source>
        <dbReference type="ARBA" id="ARBA00047652"/>
    </source>
</evidence>
<organism evidence="20 21">
    <name type="scientific">Sphaerosporella brunnea</name>
    <dbReference type="NCBI Taxonomy" id="1250544"/>
    <lineage>
        <taxon>Eukaryota</taxon>
        <taxon>Fungi</taxon>
        <taxon>Dikarya</taxon>
        <taxon>Ascomycota</taxon>
        <taxon>Pezizomycotina</taxon>
        <taxon>Pezizomycetes</taxon>
        <taxon>Pezizales</taxon>
        <taxon>Pyronemataceae</taxon>
        <taxon>Sphaerosporella</taxon>
    </lineage>
</organism>
<proteinExistence type="inferred from homology"/>